<accession>A0AAU9F3P5</accession>
<feature type="compositionally biased region" description="Basic residues" evidence="1">
    <location>
        <begin position="644"/>
        <end position="658"/>
    </location>
</feature>
<gene>
    <name evidence="2" type="ORF">DMAD_09924</name>
</gene>
<feature type="region of interest" description="Disordered" evidence="1">
    <location>
        <begin position="123"/>
        <end position="198"/>
    </location>
</feature>
<protein>
    <submittedName>
        <fullName evidence="2">Uncharacterized protein</fullName>
    </submittedName>
</protein>
<feature type="region of interest" description="Disordered" evidence="1">
    <location>
        <begin position="633"/>
        <end position="680"/>
    </location>
</feature>
<feature type="compositionally biased region" description="Polar residues" evidence="1">
    <location>
        <begin position="123"/>
        <end position="157"/>
    </location>
</feature>
<feature type="compositionally biased region" description="Basic and acidic residues" evidence="1">
    <location>
        <begin position="188"/>
        <end position="198"/>
    </location>
</feature>
<dbReference type="EMBL" id="AP029263">
    <property type="protein sequence ID" value="BFF91701.1"/>
    <property type="molecule type" value="Genomic_DNA"/>
</dbReference>
<dbReference type="AlphaFoldDB" id="A0AAU9F3P5"/>
<name>A0AAU9F3P5_DROMD</name>
<proteinExistence type="predicted"/>
<reference evidence="2 3" key="1">
    <citation type="submission" date="2024-02" db="EMBL/GenBank/DDBJ databases">
        <title>A chromosome-level genome assembly of Drosophila madeirensis, a fruit fly species endemic to Madeira island.</title>
        <authorList>
            <person name="Tomihara K."/>
            <person name="Llopart A."/>
            <person name="Yamamoto D."/>
        </authorList>
    </citation>
    <scope>NUCLEOTIDE SEQUENCE [LARGE SCALE GENOMIC DNA]</scope>
    <source>
        <strain evidence="2 3">RF1</strain>
    </source>
</reference>
<feature type="compositionally biased region" description="Basic and acidic residues" evidence="1">
    <location>
        <begin position="246"/>
        <end position="264"/>
    </location>
</feature>
<sequence>MSSKNIRTPKPIDGTQFLEMLSTISLEEVMIFEFRRKITDKWEIMVVCPDPLKKMYRCNVCNVVQYGDKNLFGHLCGKKHNLLMISIKQLQMRNRNTTPLNSDSSKSLKAANVVVNNKFSAKSSSGANNKFMNQTNVTKTTTSPKVANSQLKPQSVKNKLPGPNREVMKNTTSASKNRTNARGIQCESELRSDSSNELKSKTSLIKNDNNNKIINSGTIVDSSKKIATESTPPASLKSTIICDMSKHDIEKESSAPKSESKSISEKMPPSQTIAQVEPCPEPTKMVQNMKSSQVEVSQNIVNIPSIVKNPLATKISCVPLAKLLGSAQSNEREKSNSDVIIINEEELNQNKEAKLHKSISHVQNTNESYSNVDRIANKKIVDKINEVVPAIDIASRFKESKTSSSGSRPFTFESKKNPDKIVGLVGVEYVIKIVRNISDKNARYQCSFCEITSNEAAMHTHLLGYNHRLKYFEKHFPTAMRQYRQYVSEVPESDVCKVMIPILDKLAMAVEKHHGRESAFLCYESFFKTNRADVVERVYNKRHISEQNGPTFTHVVDSKDVEKLLENARNKSNQTLNVGNSNATLCESRNINVSQTANYATNAYFNYPQFAEAPFTETVDDETHKRLVENFLRGTRKSLGSSKPKSRNMKRTRSRSRSHSSDRWKKVPSPELKRQYNTERRSLSLSPLRDGDIWQAYRHMVDQKVRELNVSFEVYKSDPEQHPLYQEEWQTFWKRRKDELILLGINHRSYNFQNEWIIFFNARLEELYLRDMENIKLKCRERLCLPLTNDKLMNSNYHVHAPEKTNMNIETIGASRSSLDNLTDDDTTKIIHVLRLLTALEEFLGSLGPSITEMLTKALQTQKTDPDNVQNILLTSENCAKLETAKEKFKGILISKIYDPVKERAIKKAIIDTEALLKNVDKSRGAINSSSKNNSNSVHEITEKKDNQMGCKDQYNVQAPIDKRELAAKLASSLISQGKTSINRDELQKILHVYSLIEKKKRQDDLEILDTGRLENTAQPLLPDDSIYNSCHDDNELTRNSIQNCNIGHDGNSMYTGGNSFANAAHLNNTNSNPPNTTNEISFRHGFDLDGYQYNRFDSAALTRNQSSTIQNSMNCSSFFPRNQNQRNNSQF</sequence>
<evidence type="ECO:0000313" key="3">
    <source>
        <dbReference type="Proteomes" id="UP001500889"/>
    </source>
</evidence>
<evidence type="ECO:0000313" key="2">
    <source>
        <dbReference type="EMBL" id="BFF91701.1"/>
    </source>
</evidence>
<feature type="compositionally biased region" description="Basic and acidic residues" evidence="1">
    <location>
        <begin position="671"/>
        <end position="680"/>
    </location>
</feature>
<dbReference type="Proteomes" id="UP001500889">
    <property type="component" value="Chromosome O"/>
</dbReference>
<feature type="region of interest" description="Disordered" evidence="1">
    <location>
        <begin position="246"/>
        <end position="275"/>
    </location>
</feature>
<evidence type="ECO:0000256" key="1">
    <source>
        <dbReference type="SAM" id="MobiDB-lite"/>
    </source>
</evidence>
<feature type="compositionally biased region" description="Polar residues" evidence="1">
    <location>
        <begin position="169"/>
        <end position="182"/>
    </location>
</feature>
<keyword evidence="3" id="KW-1185">Reference proteome</keyword>
<organism evidence="2 3">
    <name type="scientific">Drosophila madeirensis</name>
    <name type="common">Fruit fly</name>
    <dbReference type="NCBI Taxonomy" id="30013"/>
    <lineage>
        <taxon>Eukaryota</taxon>
        <taxon>Metazoa</taxon>
        <taxon>Ecdysozoa</taxon>
        <taxon>Arthropoda</taxon>
        <taxon>Hexapoda</taxon>
        <taxon>Insecta</taxon>
        <taxon>Pterygota</taxon>
        <taxon>Neoptera</taxon>
        <taxon>Endopterygota</taxon>
        <taxon>Diptera</taxon>
        <taxon>Brachycera</taxon>
        <taxon>Muscomorpha</taxon>
        <taxon>Ephydroidea</taxon>
        <taxon>Drosophilidae</taxon>
        <taxon>Drosophila</taxon>
        <taxon>Sophophora</taxon>
    </lineage>
</organism>